<keyword evidence="7" id="KW-1185">Reference proteome</keyword>
<dbReference type="InterPro" id="IPR003594">
    <property type="entry name" value="HATPase_dom"/>
</dbReference>
<dbReference type="Proteomes" id="UP000185895">
    <property type="component" value="Unassembled WGS sequence"/>
</dbReference>
<sequence>MSQTRFIADETLHRLGLSYTGYRLFLASGLLFTVLLTQHDTFLGEKYPALYFALCVTYFVICFINFFSFKFYRKLLQRQLFTYLIIDVLHLTIMLYISSGPNIVTILLFIVVVLAANMLLSSKQALALTLLSIIAVVYQQFFYSIFESEHITFVGTSSIITLVFLATYALGQAAVKRLHFVESIAVSQRSAIVQLQHINQNIIEQLDTGFMVIDTKGEIITFNESARTLLFLPIYTSAHLHQLSQIHPQLYHLLQIQTQAQLRGIFQFKPHPEAEELSIQYRPISSNQQQLTLLIIESLIKIDQQVQQLKLASLGQLSASIAHEIRNPLAAIAQANELLDSEVEVEQQVLTKMIQRQCSRINHIIEDTLNMSRQNQTHPEQIVLYPWLKAFIQEDLVDIQQYLHLTIEDKVCITFDPNQLRLVLINLIRNGIRHGHEKSPESQVIIAAHQVADLVFLDIMDQGQGVSERQRHNLFEPFYSTATSGTGLGLYLSKTFCEANHARLKYISQSEGACFRIECLPEDKS</sequence>
<dbReference type="CDD" id="cd00082">
    <property type="entry name" value="HisKA"/>
    <property type="match status" value="1"/>
</dbReference>
<dbReference type="Pfam" id="PF02518">
    <property type="entry name" value="HATPase_c"/>
    <property type="match status" value="1"/>
</dbReference>
<dbReference type="OrthoDB" id="9815750at2"/>
<keyword evidence="4" id="KW-1133">Transmembrane helix</keyword>
<dbReference type="PANTHER" id="PTHR43065">
    <property type="entry name" value="SENSOR HISTIDINE KINASE"/>
    <property type="match status" value="1"/>
</dbReference>
<dbReference type="Pfam" id="PF00512">
    <property type="entry name" value="HisKA"/>
    <property type="match status" value="1"/>
</dbReference>
<feature type="domain" description="Histidine kinase" evidence="5">
    <location>
        <begin position="320"/>
        <end position="518"/>
    </location>
</feature>
<dbReference type="RefSeq" id="WP_070070715.1">
    <property type="nucleotide sequence ID" value="NZ_MKKK01000056.1"/>
</dbReference>
<organism evidence="6 7">
    <name type="scientific">Acinetobacter qingfengensis</name>
    <dbReference type="NCBI Taxonomy" id="1262585"/>
    <lineage>
        <taxon>Bacteria</taxon>
        <taxon>Pseudomonadati</taxon>
        <taxon>Pseudomonadota</taxon>
        <taxon>Gammaproteobacteria</taxon>
        <taxon>Moraxellales</taxon>
        <taxon>Moraxellaceae</taxon>
        <taxon>Acinetobacter</taxon>
    </lineage>
</organism>
<dbReference type="GO" id="GO:0000155">
    <property type="term" value="F:phosphorelay sensor kinase activity"/>
    <property type="evidence" value="ECO:0007669"/>
    <property type="project" value="InterPro"/>
</dbReference>
<dbReference type="InterPro" id="IPR005467">
    <property type="entry name" value="His_kinase_dom"/>
</dbReference>
<dbReference type="Pfam" id="PF25323">
    <property type="entry name" value="6TM_PilS"/>
    <property type="match status" value="1"/>
</dbReference>
<evidence type="ECO:0000313" key="7">
    <source>
        <dbReference type="Proteomes" id="UP000185895"/>
    </source>
</evidence>
<dbReference type="EMBL" id="MKKK01000056">
    <property type="protein sequence ID" value="OEY93145.1"/>
    <property type="molecule type" value="Genomic_DNA"/>
</dbReference>
<dbReference type="Gene3D" id="3.30.450.20">
    <property type="entry name" value="PAS domain"/>
    <property type="match status" value="1"/>
</dbReference>
<comment type="catalytic activity">
    <reaction evidence="1">
        <text>ATP + protein L-histidine = ADP + protein N-phospho-L-histidine.</text>
        <dbReference type="EC" id="2.7.13.3"/>
    </reaction>
</comment>
<accession>A0A1E7R1D8</accession>
<keyword evidence="4" id="KW-0812">Transmembrane</keyword>
<comment type="caution">
    <text evidence="6">The sequence shown here is derived from an EMBL/GenBank/DDBJ whole genome shotgun (WGS) entry which is preliminary data.</text>
</comment>
<evidence type="ECO:0000313" key="6">
    <source>
        <dbReference type="EMBL" id="OEY93145.1"/>
    </source>
</evidence>
<protein>
    <recommendedName>
        <fullName evidence="2">histidine kinase</fullName>
        <ecNumber evidence="2">2.7.13.3</ecNumber>
    </recommendedName>
</protein>
<dbReference type="InterPro" id="IPR003661">
    <property type="entry name" value="HisK_dim/P_dom"/>
</dbReference>
<dbReference type="SUPFAM" id="SSF47384">
    <property type="entry name" value="Homodimeric domain of signal transducing histidine kinase"/>
    <property type="match status" value="1"/>
</dbReference>
<dbReference type="AlphaFoldDB" id="A0A1E7R1D8"/>
<dbReference type="STRING" id="1262585.BJI46_05250"/>
<dbReference type="Gene3D" id="1.10.287.130">
    <property type="match status" value="1"/>
</dbReference>
<keyword evidence="4" id="KW-0472">Membrane</keyword>
<dbReference type="PANTHER" id="PTHR43065:SF52">
    <property type="entry name" value="SENSOR PROTEIN KINASE PILS"/>
    <property type="match status" value="1"/>
</dbReference>
<dbReference type="Gene3D" id="3.30.565.10">
    <property type="entry name" value="Histidine kinase-like ATPase, C-terminal domain"/>
    <property type="match status" value="1"/>
</dbReference>
<keyword evidence="3" id="KW-0597">Phosphoprotein</keyword>
<evidence type="ECO:0000256" key="1">
    <source>
        <dbReference type="ARBA" id="ARBA00000085"/>
    </source>
</evidence>
<dbReference type="InterPro" id="IPR036097">
    <property type="entry name" value="HisK_dim/P_sf"/>
</dbReference>
<feature type="transmembrane region" description="Helical" evidence="4">
    <location>
        <begin position="125"/>
        <end position="145"/>
    </location>
</feature>
<feature type="transmembrane region" description="Helical" evidence="4">
    <location>
        <begin position="103"/>
        <end position="120"/>
    </location>
</feature>
<evidence type="ECO:0000256" key="4">
    <source>
        <dbReference type="SAM" id="Phobius"/>
    </source>
</evidence>
<dbReference type="InterPro" id="IPR036890">
    <property type="entry name" value="HATPase_C_sf"/>
</dbReference>
<dbReference type="EC" id="2.7.13.3" evidence="2"/>
<feature type="transmembrane region" description="Helical" evidence="4">
    <location>
        <begin position="21"/>
        <end position="37"/>
    </location>
</feature>
<dbReference type="SUPFAM" id="SSF55874">
    <property type="entry name" value="ATPase domain of HSP90 chaperone/DNA topoisomerase II/histidine kinase"/>
    <property type="match status" value="1"/>
</dbReference>
<dbReference type="PROSITE" id="PS50109">
    <property type="entry name" value="HIS_KIN"/>
    <property type="match status" value="1"/>
</dbReference>
<evidence type="ECO:0000259" key="5">
    <source>
        <dbReference type="PROSITE" id="PS50109"/>
    </source>
</evidence>
<proteinExistence type="predicted"/>
<dbReference type="SMART" id="SM00388">
    <property type="entry name" value="HisKA"/>
    <property type="match status" value="1"/>
</dbReference>
<feature type="transmembrane region" description="Helical" evidence="4">
    <location>
        <begin position="49"/>
        <end position="68"/>
    </location>
</feature>
<dbReference type="SMART" id="SM00387">
    <property type="entry name" value="HATPase_c"/>
    <property type="match status" value="1"/>
</dbReference>
<gene>
    <name evidence="6" type="ORF">BJI46_05250</name>
</gene>
<dbReference type="InterPro" id="IPR004358">
    <property type="entry name" value="Sig_transdc_His_kin-like_C"/>
</dbReference>
<dbReference type="PRINTS" id="PR00344">
    <property type="entry name" value="BCTRLSENSOR"/>
</dbReference>
<evidence type="ECO:0000256" key="3">
    <source>
        <dbReference type="ARBA" id="ARBA00022553"/>
    </source>
</evidence>
<feature type="transmembrane region" description="Helical" evidence="4">
    <location>
        <begin position="151"/>
        <end position="170"/>
    </location>
</feature>
<evidence type="ECO:0000256" key="2">
    <source>
        <dbReference type="ARBA" id="ARBA00012438"/>
    </source>
</evidence>
<name>A0A1E7R1D8_9GAMM</name>
<reference evidence="6 7" key="1">
    <citation type="submission" date="2016-09" db="EMBL/GenBank/DDBJ databases">
        <authorList>
            <person name="Capua I."/>
            <person name="De Benedictis P."/>
            <person name="Joannis T."/>
            <person name="Lombin L.H."/>
            <person name="Cattoli G."/>
        </authorList>
    </citation>
    <scope>NUCLEOTIDE SEQUENCE [LARGE SCALE GENOMIC DNA]</scope>
    <source>
        <strain evidence="6 7">ANC 4671</strain>
    </source>
</reference>